<evidence type="ECO:0000256" key="7">
    <source>
        <dbReference type="PIRNR" id="PIRNR036421"/>
    </source>
</evidence>
<keyword evidence="11" id="KW-0732">Signal</keyword>
<evidence type="ECO:0000256" key="9">
    <source>
        <dbReference type="PIRSR" id="PIRSR036421-3"/>
    </source>
</evidence>
<keyword evidence="3 7" id="KW-0963">Cytoplasm</keyword>
<evidence type="ECO:0000256" key="3">
    <source>
        <dbReference type="ARBA" id="ARBA00022490"/>
    </source>
</evidence>
<dbReference type="OrthoDB" id="9758793at2"/>
<evidence type="ECO:0000256" key="6">
    <source>
        <dbReference type="ARBA" id="ARBA00022825"/>
    </source>
</evidence>
<dbReference type="InterPro" id="IPR029414">
    <property type="entry name" value="Tricorn_PDZ"/>
</dbReference>
<dbReference type="CDD" id="cd07562">
    <property type="entry name" value="Peptidase_S41_TRI"/>
    <property type="match status" value="1"/>
</dbReference>
<evidence type="ECO:0000256" key="4">
    <source>
        <dbReference type="ARBA" id="ARBA00022670"/>
    </source>
</evidence>
<dbReference type="SUPFAM" id="SSF50156">
    <property type="entry name" value="PDZ domain-like"/>
    <property type="match status" value="1"/>
</dbReference>
<evidence type="ECO:0000256" key="1">
    <source>
        <dbReference type="ARBA" id="ARBA00004496"/>
    </source>
</evidence>
<evidence type="ECO:0000256" key="10">
    <source>
        <dbReference type="SAM" id="MobiDB-lite"/>
    </source>
</evidence>
<dbReference type="SUPFAM" id="SSF69304">
    <property type="entry name" value="Tricorn protease N-terminal domain"/>
    <property type="match status" value="1"/>
</dbReference>
<feature type="active site" description="Nucleophile" evidence="8">
    <location>
        <position position="1000"/>
    </location>
</feature>
<evidence type="ECO:0000259" key="12">
    <source>
        <dbReference type="SMART" id="SM00245"/>
    </source>
</evidence>
<dbReference type="SMART" id="SM00245">
    <property type="entry name" value="TSPc"/>
    <property type="match status" value="1"/>
</dbReference>
<keyword evidence="5 7" id="KW-0378">Hydrolase</keyword>
<keyword evidence="6 7" id="KW-0720">Serine protease</keyword>
<evidence type="ECO:0000256" key="2">
    <source>
        <dbReference type="ARBA" id="ARBA00008524"/>
    </source>
</evidence>
<dbReference type="RefSeq" id="WP_147092219.1">
    <property type="nucleotide sequence ID" value="NZ_BJVC01000001.1"/>
</dbReference>
<dbReference type="Gene3D" id="3.30.750.44">
    <property type="match status" value="1"/>
</dbReference>
<dbReference type="SUPFAM" id="SSF52096">
    <property type="entry name" value="ClpP/crotonase"/>
    <property type="match status" value="1"/>
</dbReference>
<dbReference type="InterPro" id="IPR012393">
    <property type="entry name" value="Tricorn_protease"/>
</dbReference>
<dbReference type="GO" id="GO:0005737">
    <property type="term" value="C:cytoplasm"/>
    <property type="evidence" value="ECO:0007669"/>
    <property type="project" value="UniProtKB-SubCell"/>
</dbReference>
<dbReference type="GO" id="GO:0008236">
    <property type="term" value="F:serine-type peptidase activity"/>
    <property type="evidence" value="ECO:0007669"/>
    <property type="project" value="UniProtKB-UniRule"/>
</dbReference>
<dbReference type="InterPro" id="IPR015943">
    <property type="entry name" value="WD40/YVTN_repeat-like_dom_sf"/>
</dbReference>
<dbReference type="Pfam" id="PF14684">
    <property type="entry name" value="Tricorn_C1"/>
    <property type="match status" value="1"/>
</dbReference>
<dbReference type="InterPro" id="IPR029045">
    <property type="entry name" value="ClpP/crotonase-like_dom_sf"/>
</dbReference>
<comment type="similarity">
    <text evidence="2 7">Belongs to the peptidase S41B family.</text>
</comment>
<dbReference type="InterPro" id="IPR028204">
    <property type="entry name" value="Tricorn_C1"/>
</dbReference>
<dbReference type="InterPro" id="IPR036034">
    <property type="entry name" value="PDZ_sf"/>
</dbReference>
<feature type="region of interest" description="Disordered" evidence="10">
    <location>
        <begin position="547"/>
        <end position="576"/>
    </location>
</feature>
<evidence type="ECO:0000256" key="11">
    <source>
        <dbReference type="SAM" id="SignalP"/>
    </source>
</evidence>
<gene>
    <name evidence="13" type="ORF">SSA02_03940</name>
</gene>
<comment type="caution">
    <text evidence="13">The sequence shown here is derived from an EMBL/GenBank/DDBJ whole genome shotgun (WGS) entry which is preliminary data.</text>
</comment>
<dbReference type="EC" id="3.4.21.-" evidence="7"/>
<dbReference type="Pfam" id="PF03572">
    <property type="entry name" value="Peptidase_S41"/>
    <property type="match status" value="1"/>
</dbReference>
<proteinExistence type="inferred from homology"/>
<keyword evidence="14" id="KW-1185">Reference proteome</keyword>
<dbReference type="AlphaFoldDB" id="A0A511BLM7"/>
<feature type="chain" id="PRO_5021718671" description="Tricorn protease homolog" evidence="11">
    <location>
        <begin position="23"/>
        <end position="1116"/>
    </location>
</feature>
<comment type="function">
    <text evidence="7">Degrades oligopeptides.</text>
</comment>
<evidence type="ECO:0000256" key="8">
    <source>
        <dbReference type="PIRSR" id="PIRSR036421-1"/>
    </source>
</evidence>
<keyword evidence="4 7" id="KW-0645">Protease</keyword>
<name>A0A511BLM7_9PROT</name>
<feature type="active site" description="Charge relay system" evidence="8">
    <location>
        <position position="778"/>
    </location>
</feature>
<feature type="active site" description="Charge relay system" evidence="8">
    <location>
        <position position="1058"/>
    </location>
</feature>
<evidence type="ECO:0000313" key="14">
    <source>
        <dbReference type="Proteomes" id="UP000321405"/>
    </source>
</evidence>
<dbReference type="InterPro" id="IPR005151">
    <property type="entry name" value="Tail-specific_protease"/>
</dbReference>
<comment type="subcellular location">
    <subcellularLocation>
        <location evidence="1 7">Cytoplasm</location>
    </subcellularLocation>
</comment>
<dbReference type="Gene3D" id="2.130.10.10">
    <property type="entry name" value="YVTN repeat-like/Quinoprotein amine dehydrogenase"/>
    <property type="match status" value="1"/>
</dbReference>
<dbReference type="Gene3D" id="2.30.42.10">
    <property type="match status" value="1"/>
</dbReference>
<dbReference type="Gene3D" id="2.120.10.60">
    <property type="entry name" value="Tricorn protease N-terminal domain"/>
    <property type="match status" value="1"/>
</dbReference>
<dbReference type="PANTHER" id="PTHR43253:SF1">
    <property type="entry name" value="TRICORN PROTEASE HOMOLOG 2-RELATED"/>
    <property type="match status" value="1"/>
</dbReference>
<feature type="signal peptide" evidence="11">
    <location>
        <begin position="1"/>
        <end position="22"/>
    </location>
</feature>
<protein>
    <recommendedName>
        <fullName evidence="7">Tricorn protease homolog</fullName>
        <ecNumber evidence="7">3.4.21.-</ecNumber>
    </recommendedName>
</protein>
<dbReference type="SUPFAM" id="SSF82171">
    <property type="entry name" value="DPP6 N-terminal domain-like"/>
    <property type="match status" value="1"/>
</dbReference>
<dbReference type="GO" id="GO:0006508">
    <property type="term" value="P:proteolysis"/>
    <property type="evidence" value="ECO:0007669"/>
    <property type="project" value="UniProtKB-UniRule"/>
</dbReference>
<feature type="domain" description="Tail specific protease" evidence="12">
    <location>
        <begin position="864"/>
        <end position="1069"/>
    </location>
</feature>
<organism evidence="13 14">
    <name type="scientific">Swaminathania salitolerans</name>
    <dbReference type="NCBI Taxonomy" id="182838"/>
    <lineage>
        <taxon>Bacteria</taxon>
        <taxon>Pseudomonadati</taxon>
        <taxon>Pseudomonadota</taxon>
        <taxon>Alphaproteobacteria</taxon>
        <taxon>Acetobacterales</taxon>
        <taxon>Acetobacteraceae</taxon>
        <taxon>Swaminathania</taxon>
    </lineage>
</organism>
<dbReference type="PANTHER" id="PTHR43253">
    <property type="entry name" value="TRICORN PROTEASE HOMOLOG 2-RELATED"/>
    <property type="match status" value="1"/>
</dbReference>
<sequence length="1116" mass="122750">MTLSRLLAGVAFLGLAAHPAMAEPGYLRDPDIAGTSLVFDDEQSVWSAPLAGGRANRLTAPLGVDPHPIISPDGRQVAFLANFDGPEEIYTMPVGGGSPRRITFENRNVMPIGWDRKAGILYSTTPETDPGFGRIVASIQPANGTKRIYPLAEANDVALGQNGEWLYFVRFGLSISHDHLRRYRGGAMAQLWRYRIRGGEEAERIGPQDANLRRPMLWRDRIIVVSDKGGRDNLWSFALDGTDGHALTDHEDFGVGHAALSGDTVVYQCGADLYRYDLAHDAGSRIALDIASDHPARRPQWLDDPFRFLTDTALSPDGRQVAMTLRGHVILGAPNGRRLVQLAQAGNARLRHARLSPDGRTVYAFSDKGGESELWAFPAIGGGESRQITHGLGGQPTGLWVAPDGKTLAHTDRLGRLRLLDLASGKDRTIDDARLDGQAEYDSLVWSRDGRALVFVRARGESVRRQLALYDLTDHSTRWITSSNYDSFGPAFSPDGHMLWFLSDRAFTLANGSPWGDRNPAPVYDRRTGVFALTLQKGTRFPFLSPTELDPAPHAARPPAMPTPGKTAPDATGTASPLPPIEAEGLARRLYQVPVPAGRYRKIAASAKRLYLLASSDAHPSDDTENMVLSRIAIGNERAAAELLEGHLADHLRDIAMTPDGATLMLVSGAKKQRPRIRLIADGDDLGDETPKGDGHRKTQNEIGLKDFRLRIDPGAEWQDLFMDAWRLHRDHFYDPALHSVEWTAIRDRYRPLLARVQDRSDLDDLMGQMMGELNALHSQIRPAETPGRPAGSLIASLGAILVRQPGGYLIDRILEGDPDLPEDRSPLAAPEVDAAPGDLIVSINGRPLAEQPDLSTLLADQAGRQVLLTLKRQNRKIETVVIAIDGKKEASLRQRAWENDRADRVARLGKGRLGYLHLRAMGPDDMARFTRQFFAQIDKDGLVIDVRRNKGGNIDSWILSELLRKVWMFWSDHGQAPQGNMQQSFRGHIVVLCDAFTYSDGETFAQGVKTLRIGKLIGMRTAGAGVWLSDSDRLADNGLPRTAERPYFDLNGHWLVENHGVEPDIEVENLPNATFTGKDAQLDTAIEVLQQELAAHPVPPLAPEAFTDSPEAIPH</sequence>
<dbReference type="Proteomes" id="UP000321405">
    <property type="component" value="Unassembled WGS sequence"/>
</dbReference>
<dbReference type="EMBL" id="BJVC01000001">
    <property type="protein sequence ID" value="GEL01231.1"/>
    <property type="molecule type" value="Genomic_DNA"/>
</dbReference>
<dbReference type="Pfam" id="PF14685">
    <property type="entry name" value="PDZ_Tricorn"/>
    <property type="match status" value="1"/>
</dbReference>
<dbReference type="PIRSF" id="PIRSF036421">
    <property type="entry name" value="Tricorn_protease"/>
    <property type="match status" value="1"/>
</dbReference>
<dbReference type="Pfam" id="PF26550">
    <property type="entry name" value="Tricorn_2nd"/>
    <property type="match status" value="1"/>
</dbReference>
<reference evidence="13 14" key="1">
    <citation type="submission" date="2019-07" db="EMBL/GenBank/DDBJ databases">
        <title>Whole genome shotgun sequence of Swaminathania salitolerans NBRC 104436.</title>
        <authorList>
            <person name="Hosoyama A."/>
            <person name="Uohara A."/>
            <person name="Ohji S."/>
            <person name="Ichikawa N."/>
        </authorList>
    </citation>
    <scope>NUCLEOTIDE SEQUENCE [LARGE SCALE GENOMIC DNA]</scope>
    <source>
        <strain evidence="13 14">NBRC 104436</strain>
    </source>
</reference>
<dbReference type="Pfam" id="PF26549">
    <property type="entry name" value="Tricorn_N"/>
    <property type="match status" value="1"/>
</dbReference>
<evidence type="ECO:0000256" key="5">
    <source>
        <dbReference type="ARBA" id="ARBA00022801"/>
    </source>
</evidence>
<dbReference type="Gene3D" id="3.90.226.10">
    <property type="entry name" value="2-enoyl-CoA Hydratase, Chain A, domain 1"/>
    <property type="match status" value="1"/>
</dbReference>
<accession>A0A511BLM7</accession>
<evidence type="ECO:0000313" key="13">
    <source>
        <dbReference type="EMBL" id="GEL01231.1"/>
    </source>
</evidence>
<feature type="site" description="Transition state stabilizer; via amide nitrogen" evidence="9">
    <location>
        <position position="1001"/>
    </location>
</feature>